<dbReference type="EMBL" id="BMPI01000003">
    <property type="protein sequence ID" value="GGM07525.1"/>
    <property type="molecule type" value="Genomic_DNA"/>
</dbReference>
<dbReference type="AlphaFoldDB" id="A0A917T214"/>
<dbReference type="Pfam" id="PF08241">
    <property type="entry name" value="Methyltransf_11"/>
    <property type="match status" value="1"/>
</dbReference>
<reference evidence="2" key="1">
    <citation type="journal article" date="2014" name="Int. J. Syst. Evol. Microbiol.">
        <title>Complete genome sequence of Corynebacterium casei LMG S-19264T (=DSM 44701T), isolated from a smear-ripened cheese.</title>
        <authorList>
            <consortium name="US DOE Joint Genome Institute (JGI-PGF)"/>
            <person name="Walter F."/>
            <person name="Albersmeier A."/>
            <person name="Kalinowski J."/>
            <person name="Ruckert C."/>
        </authorList>
    </citation>
    <scope>NUCLEOTIDE SEQUENCE</scope>
    <source>
        <strain evidence="2">JCM 19831</strain>
    </source>
</reference>
<feature type="domain" description="BON" evidence="1">
    <location>
        <begin position="10"/>
        <end position="78"/>
    </location>
</feature>
<keyword evidence="3" id="KW-1185">Reference proteome</keyword>
<dbReference type="SUPFAM" id="SSF53335">
    <property type="entry name" value="S-adenosyl-L-methionine-dependent methyltransferases"/>
    <property type="match status" value="1"/>
</dbReference>
<dbReference type="InterPro" id="IPR029063">
    <property type="entry name" value="SAM-dependent_MTases_sf"/>
</dbReference>
<evidence type="ECO:0000259" key="1">
    <source>
        <dbReference type="PROSITE" id="PS50914"/>
    </source>
</evidence>
<dbReference type="InterPro" id="IPR007055">
    <property type="entry name" value="BON_dom"/>
</dbReference>
<evidence type="ECO:0000313" key="2">
    <source>
        <dbReference type="EMBL" id="GGM07525.1"/>
    </source>
</evidence>
<protein>
    <recommendedName>
        <fullName evidence="1">BON domain-containing protein</fullName>
    </recommendedName>
</protein>
<proteinExistence type="predicted"/>
<comment type="caution">
    <text evidence="2">The sequence shown here is derived from an EMBL/GenBank/DDBJ whole genome shotgun (WGS) entry which is preliminary data.</text>
</comment>
<name>A0A917T214_9ACTN</name>
<dbReference type="Proteomes" id="UP000642070">
    <property type="component" value="Unassembled WGS sequence"/>
</dbReference>
<dbReference type="Gene3D" id="3.40.50.150">
    <property type="entry name" value="Vaccinia Virus protein VP39"/>
    <property type="match status" value="1"/>
</dbReference>
<organism evidence="2 3">
    <name type="scientific">Dactylosporangium sucinum</name>
    <dbReference type="NCBI Taxonomy" id="1424081"/>
    <lineage>
        <taxon>Bacteria</taxon>
        <taxon>Bacillati</taxon>
        <taxon>Actinomycetota</taxon>
        <taxon>Actinomycetes</taxon>
        <taxon>Micromonosporales</taxon>
        <taxon>Micromonosporaceae</taxon>
        <taxon>Dactylosporangium</taxon>
    </lineage>
</organism>
<dbReference type="CDD" id="cd02440">
    <property type="entry name" value="AdoMet_MTases"/>
    <property type="match status" value="1"/>
</dbReference>
<dbReference type="PROSITE" id="PS50914">
    <property type="entry name" value="BON"/>
    <property type="match status" value="1"/>
</dbReference>
<gene>
    <name evidence="2" type="ORF">GCM10007977_005710</name>
</gene>
<evidence type="ECO:0000313" key="3">
    <source>
        <dbReference type="Proteomes" id="UP000642070"/>
    </source>
</evidence>
<reference evidence="2" key="2">
    <citation type="submission" date="2020-09" db="EMBL/GenBank/DDBJ databases">
        <authorList>
            <person name="Sun Q."/>
            <person name="Ohkuma M."/>
        </authorList>
    </citation>
    <scope>NUCLEOTIDE SEQUENCE</scope>
    <source>
        <strain evidence="2">JCM 19831</strain>
    </source>
</reference>
<dbReference type="GO" id="GO:0008757">
    <property type="term" value="F:S-adenosylmethionine-dependent methyltransferase activity"/>
    <property type="evidence" value="ECO:0007669"/>
    <property type="project" value="InterPro"/>
</dbReference>
<accession>A0A917T214</accession>
<dbReference type="InterPro" id="IPR013216">
    <property type="entry name" value="Methyltransf_11"/>
</dbReference>
<sequence length="232" mass="25785">MTSQSRALLRDHALSEIAADVLAHDERVRDFSVEVRFDRGVALVSGAVRYPAQARLLRELLGRLDGVLAVWDRLWVDGRPPVVVDVRCSTDPRCTATTGTERRPDEAAPLVADALRRLPLADASVDRLYAVHVLEFLPDYLPLIDDCHRVLRADGVLHLMAPYWQHPDAVADPTLRRLLDVQTVKGICTRPGAPQWFPLHAACDGESVFADLVPLPSPDSAADDVWLSRFFD</sequence>